<keyword evidence="2" id="KW-0176">Collagen</keyword>
<dbReference type="InterPro" id="IPR008160">
    <property type="entry name" value="Collagen"/>
</dbReference>
<gene>
    <name evidence="2" type="ORF">D7V88_39065</name>
</gene>
<name>A0A3A8HKU9_9BACT</name>
<dbReference type="Gene3D" id="1.20.5.320">
    <property type="entry name" value="6-Phosphogluconate Dehydrogenase, domain 3"/>
    <property type="match status" value="1"/>
</dbReference>
<accession>A0A3A8HKU9</accession>
<dbReference type="InterPro" id="IPR011050">
    <property type="entry name" value="Pectin_lyase_fold/virulence"/>
</dbReference>
<dbReference type="AlphaFoldDB" id="A0A3A8HKU9"/>
<organism evidence="2 3">
    <name type="scientific">Corallococcus terminator</name>
    <dbReference type="NCBI Taxonomy" id="2316733"/>
    <lineage>
        <taxon>Bacteria</taxon>
        <taxon>Pseudomonadati</taxon>
        <taxon>Myxococcota</taxon>
        <taxon>Myxococcia</taxon>
        <taxon>Myxococcales</taxon>
        <taxon>Cystobacterineae</taxon>
        <taxon>Myxococcaceae</taxon>
        <taxon>Corallococcus</taxon>
    </lineage>
</organism>
<keyword evidence="3" id="KW-1185">Reference proteome</keyword>
<dbReference type="EMBL" id="RAVZ01000507">
    <property type="protein sequence ID" value="RKG71847.1"/>
    <property type="molecule type" value="Genomic_DNA"/>
</dbReference>
<evidence type="ECO:0000313" key="3">
    <source>
        <dbReference type="Proteomes" id="UP000268094"/>
    </source>
</evidence>
<dbReference type="Pfam" id="PF01391">
    <property type="entry name" value="Collagen"/>
    <property type="match status" value="1"/>
</dbReference>
<proteinExistence type="predicted"/>
<dbReference type="SUPFAM" id="SSF51126">
    <property type="entry name" value="Pectin lyase-like"/>
    <property type="match status" value="1"/>
</dbReference>
<feature type="compositionally biased region" description="Low complexity" evidence="1">
    <location>
        <begin position="28"/>
        <end position="66"/>
    </location>
</feature>
<comment type="caution">
    <text evidence="2">The sequence shown here is derived from an EMBL/GenBank/DDBJ whole genome shotgun (WGS) entry which is preliminary data.</text>
</comment>
<protein>
    <submittedName>
        <fullName evidence="2">Collagen-like protein</fullName>
    </submittedName>
</protein>
<evidence type="ECO:0000313" key="2">
    <source>
        <dbReference type="EMBL" id="RKG71847.1"/>
    </source>
</evidence>
<sequence>MLLLVSACKQDTAASSSLQGEQGPPGPVGEAGPQGPAGVQGPPGEQGPVGVQGASGPMGAPGPSGADGFATARIQVIPLGTTALEAGAALRAAVEAVPSDGSQAWVLKLGAGTYDLGSTGLDLKPGVFLEGSGPQVSRIVSSTSGQGTVVGATGAGLHNLYVGNTGGGAQSVAVFNASSGFGVRDIEADARQGQQGTYGVLYQDVSGGELVRVQAGGSSATGQVGGLSLKASTVSVTDSRLLGTGAAGSGDVFGMRVEGGDVQAWRVHASANGGPRGHGLYADGTVYLSQSHAFGNGGTRGVGVTVLDVSTQVRDSRAKGTTYGMFVDAPSPAVVRTVGVSHSAFEGNDGGVYVTRDTRLKLAHSTLLPGIQAESMSLPACILSSNDTKALNANCI</sequence>
<dbReference type="Proteomes" id="UP000268094">
    <property type="component" value="Unassembled WGS sequence"/>
</dbReference>
<evidence type="ECO:0000256" key="1">
    <source>
        <dbReference type="SAM" id="MobiDB-lite"/>
    </source>
</evidence>
<feature type="region of interest" description="Disordered" evidence="1">
    <location>
        <begin position="13"/>
        <end position="66"/>
    </location>
</feature>
<reference evidence="3" key="1">
    <citation type="submission" date="2018-09" db="EMBL/GenBank/DDBJ databases">
        <authorList>
            <person name="Livingstone P.G."/>
            <person name="Whitworth D.E."/>
        </authorList>
    </citation>
    <scope>NUCLEOTIDE SEQUENCE [LARGE SCALE GENOMIC DNA]</scope>
    <source>
        <strain evidence="3">CA054A</strain>
    </source>
</reference>